<dbReference type="PRINTS" id="PR00821">
    <property type="entry name" value="TAGLIPASE"/>
</dbReference>
<gene>
    <name evidence="7" type="primary">PNLIPRP2_7</name>
    <name evidence="6" type="synonym">PNLIPRP2_8</name>
    <name evidence="7" type="ORF">g.20336</name>
    <name evidence="6" type="ORF">g.20337</name>
</gene>
<dbReference type="InterPro" id="IPR029058">
    <property type="entry name" value="AB_hydrolase_fold"/>
</dbReference>
<evidence type="ECO:0000313" key="6">
    <source>
        <dbReference type="EMBL" id="JAD10287.1"/>
    </source>
</evidence>
<keyword evidence="3" id="KW-0964">Secreted</keyword>
<dbReference type="GO" id="GO:0016042">
    <property type="term" value="P:lipid catabolic process"/>
    <property type="evidence" value="ECO:0007669"/>
    <property type="project" value="TreeGrafter"/>
</dbReference>
<dbReference type="EMBL" id="GBXI01004005">
    <property type="protein sequence ID" value="JAD10287.1"/>
    <property type="molecule type" value="Transcribed_RNA"/>
</dbReference>
<dbReference type="InterPro" id="IPR033906">
    <property type="entry name" value="Lipase_N"/>
</dbReference>
<evidence type="ECO:0000259" key="5">
    <source>
        <dbReference type="Pfam" id="PF00151"/>
    </source>
</evidence>
<dbReference type="SUPFAM" id="SSF53474">
    <property type="entry name" value="alpha/beta-Hydrolases"/>
    <property type="match status" value="1"/>
</dbReference>
<dbReference type="InterPro" id="IPR013818">
    <property type="entry name" value="Lipase"/>
</dbReference>
<sequence>MCKTTKQQFTAIVPSFHRTIWIIVIFSLVNCHAKSFFNQGQQQSLAADPTTTTEAPPTTPAPTMRDIVIGPCRWVIGRKCPDEDVRFYLYTRRNPRNRQCLHIDETLDKSNLTSSNFNPRYQTKIIIHGYNADMFMSTLQRMKYEYLMRDEYNIIYVDWAALSPGPCYINAVHNTKHVGACVAQLVERILEMGTTDMHVIGFSLGAQLANYVARNLGSFQLPRITGLDPAMPLFITSGINDKLDPSDAVFVDVIHTNAFVQGKIERCGHADFYMNGGILQPGCNKAGSNPFACSHQRAVDYFSESIRSRKGFWGWACSSYISYLLGMCPPTNYLLEAGEDIKLSTKGMFLAETNDTAPYALGKWTDLPTLGKQESVVKNGKITITLPQPSAFRDPLLQQIDQWNKLETNFNDIEPQPTPFSQDPNGENWTYFSGAGTGDIIDTAQVGNIPDGNSVEEESLEYAQKADESRREWQEYRRNLTNGHIESSIFKVPHIEGAELSGKKLSRQPRLKEINLNKL</sequence>
<dbReference type="Pfam" id="PF00151">
    <property type="entry name" value="Lipase"/>
    <property type="match status" value="1"/>
</dbReference>
<evidence type="ECO:0000256" key="1">
    <source>
        <dbReference type="ARBA" id="ARBA00004613"/>
    </source>
</evidence>
<accession>A0A0A1XTJ9</accession>
<comment type="subcellular location">
    <subcellularLocation>
        <location evidence="1">Secreted</location>
    </subcellularLocation>
</comment>
<dbReference type="Gene3D" id="3.40.50.1820">
    <property type="entry name" value="alpha/beta hydrolase"/>
    <property type="match status" value="1"/>
</dbReference>
<dbReference type="PANTHER" id="PTHR11610">
    <property type="entry name" value="LIPASE"/>
    <property type="match status" value="1"/>
</dbReference>
<feature type="domain" description="Lipase" evidence="5">
    <location>
        <begin position="80"/>
        <end position="330"/>
    </location>
</feature>
<comment type="similarity">
    <text evidence="2 4">Belongs to the AB hydrolase superfamily. Lipase family.</text>
</comment>
<proteinExistence type="inferred from homology"/>
<reference evidence="7" key="1">
    <citation type="submission" date="2014-11" db="EMBL/GenBank/DDBJ databases">
        <authorList>
            <person name="Geib S."/>
        </authorList>
    </citation>
    <scope>NUCLEOTIDE SEQUENCE</scope>
</reference>
<dbReference type="CDD" id="cd00707">
    <property type="entry name" value="Pancreat_lipase_like"/>
    <property type="match status" value="1"/>
</dbReference>
<dbReference type="InterPro" id="IPR000734">
    <property type="entry name" value="TAG_lipase"/>
</dbReference>
<dbReference type="EMBL" id="GBXI01000114">
    <property type="protein sequence ID" value="JAD14178.1"/>
    <property type="molecule type" value="Transcribed_RNA"/>
</dbReference>
<dbReference type="OrthoDB" id="199913at2759"/>
<dbReference type="GO" id="GO:0005615">
    <property type="term" value="C:extracellular space"/>
    <property type="evidence" value="ECO:0007669"/>
    <property type="project" value="TreeGrafter"/>
</dbReference>
<dbReference type="GO" id="GO:0016298">
    <property type="term" value="F:lipase activity"/>
    <property type="evidence" value="ECO:0007669"/>
    <property type="project" value="InterPro"/>
</dbReference>
<evidence type="ECO:0000256" key="4">
    <source>
        <dbReference type="RuleBase" id="RU004262"/>
    </source>
</evidence>
<evidence type="ECO:0000256" key="2">
    <source>
        <dbReference type="ARBA" id="ARBA00010701"/>
    </source>
</evidence>
<protein>
    <submittedName>
        <fullName evidence="7">Pancreatic lipase-related protein 2</fullName>
    </submittedName>
</protein>
<evidence type="ECO:0000256" key="3">
    <source>
        <dbReference type="ARBA" id="ARBA00022525"/>
    </source>
</evidence>
<evidence type="ECO:0000313" key="7">
    <source>
        <dbReference type="EMBL" id="JAD14178.1"/>
    </source>
</evidence>
<dbReference type="FunFam" id="3.40.50.1820:FF:000076">
    <property type="entry name" value="phospholipase A1"/>
    <property type="match status" value="1"/>
</dbReference>
<dbReference type="GO" id="GO:0017171">
    <property type="term" value="F:serine hydrolase activity"/>
    <property type="evidence" value="ECO:0007669"/>
    <property type="project" value="TreeGrafter"/>
</dbReference>
<reference evidence="7" key="2">
    <citation type="journal article" date="2015" name="Gigascience">
        <title>Reconstructing a comprehensive transcriptome assembly of a white-pupal translocated strain of the pest fruit fly Bactrocera cucurbitae.</title>
        <authorList>
            <person name="Sim S.B."/>
            <person name="Calla B."/>
            <person name="Hall B."/>
            <person name="DeRego T."/>
            <person name="Geib S.M."/>
        </authorList>
    </citation>
    <scope>NUCLEOTIDE SEQUENCE</scope>
</reference>
<organism evidence="7">
    <name type="scientific">Zeugodacus cucurbitae</name>
    <name type="common">Melon fruit fly</name>
    <name type="synonym">Bactrocera cucurbitae</name>
    <dbReference type="NCBI Taxonomy" id="28588"/>
    <lineage>
        <taxon>Eukaryota</taxon>
        <taxon>Metazoa</taxon>
        <taxon>Ecdysozoa</taxon>
        <taxon>Arthropoda</taxon>
        <taxon>Hexapoda</taxon>
        <taxon>Insecta</taxon>
        <taxon>Pterygota</taxon>
        <taxon>Neoptera</taxon>
        <taxon>Endopterygota</taxon>
        <taxon>Diptera</taxon>
        <taxon>Brachycera</taxon>
        <taxon>Muscomorpha</taxon>
        <taxon>Tephritoidea</taxon>
        <taxon>Tephritidae</taxon>
        <taxon>Zeugodacus</taxon>
        <taxon>Zeugodacus</taxon>
    </lineage>
</organism>
<name>A0A0A1XTJ9_ZEUCU</name>
<dbReference type="AlphaFoldDB" id="A0A0A1XTJ9"/>
<dbReference type="GeneID" id="105219198"/>
<dbReference type="PANTHER" id="PTHR11610:SF151">
    <property type="entry name" value="PHOSPHOLIPASE A1 MEMBER A-LIKE PROTEIN"/>
    <property type="match status" value="1"/>
</dbReference>